<organism evidence="1 2">
    <name type="scientific">Giesbergeria anulus</name>
    <dbReference type="NCBI Taxonomy" id="180197"/>
    <lineage>
        <taxon>Bacteria</taxon>
        <taxon>Pseudomonadati</taxon>
        <taxon>Pseudomonadota</taxon>
        <taxon>Betaproteobacteria</taxon>
        <taxon>Burkholderiales</taxon>
        <taxon>Comamonadaceae</taxon>
        <taxon>Giesbergeria</taxon>
    </lineage>
</organism>
<dbReference type="EMBL" id="FOGD01000002">
    <property type="protein sequence ID" value="SEQ70109.1"/>
    <property type="molecule type" value="Genomic_DNA"/>
</dbReference>
<dbReference type="AlphaFoldDB" id="A0A1H9I6A4"/>
<sequence length="86" mass="9894">MFERRTLQNDIHHNAATRHVATVPSFPPLELETRPTVPTEQAAYYLARRPQTMRSWACTEQGPLRPIRINGRLAWKTADIRALLGM</sequence>
<reference evidence="1 2" key="1">
    <citation type="submission" date="2016-10" db="EMBL/GenBank/DDBJ databases">
        <authorList>
            <person name="de Groot N.N."/>
        </authorList>
    </citation>
    <scope>NUCLEOTIDE SEQUENCE [LARGE SCALE GENOMIC DNA]</scope>
    <source>
        <strain evidence="1 2">ATCC 35958</strain>
    </source>
</reference>
<evidence type="ECO:0000313" key="2">
    <source>
        <dbReference type="Proteomes" id="UP000199766"/>
    </source>
</evidence>
<dbReference type="STRING" id="180197.SAMN02982919_01031"/>
<proteinExistence type="predicted"/>
<gene>
    <name evidence="1" type="ORF">SAMN02982919_01031</name>
</gene>
<name>A0A1H9I6A4_9BURK</name>
<accession>A0A1H9I6A4</accession>
<dbReference type="RefSeq" id="WP_342707671.1">
    <property type="nucleotide sequence ID" value="NZ_FOGD01000002.1"/>
</dbReference>
<dbReference type="Proteomes" id="UP000199766">
    <property type="component" value="Unassembled WGS sequence"/>
</dbReference>
<keyword evidence="2" id="KW-1185">Reference proteome</keyword>
<evidence type="ECO:0008006" key="3">
    <source>
        <dbReference type="Google" id="ProtNLM"/>
    </source>
</evidence>
<protein>
    <recommendedName>
        <fullName evidence="3">Helix-turn-helix domain-containing protein</fullName>
    </recommendedName>
</protein>
<evidence type="ECO:0000313" key="1">
    <source>
        <dbReference type="EMBL" id="SEQ70109.1"/>
    </source>
</evidence>